<evidence type="ECO:0000256" key="2">
    <source>
        <dbReference type="SAM" id="SignalP"/>
    </source>
</evidence>
<dbReference type="EMBL" id="BPQO01000026">
    <property type="protein sequence ID" value="GJD91296.1"/>
    <property type="molecule type" value="Genomic_DNA"/>
</dbReference>
<reference evidence="3" key="1">
    <citation type="journal article" date="2016" name="Front. Microbiol.">
        <title>Genome Sequence of the Piezophilic, Mesophilic Sulfate-Reducing Bacterium Desulfovibrio indicus J2T.</title>
        <authorList>
            <person name="Cao J."/>
            <person name="Maignien L."/>
            <person name="Shao Z."/>
            <person name="Alain K."/>
            <person name="Jebbar M."/>
        </authorList>
    </citation>
    <scope>NUCLEOTIDE SEQUENCE</scope>
    <source>
        <strain evidence="3">DSM 16372</strain>
    </source>
</reference>
<dbReference type="RefSeq" id="WP_066919273.1">
    <property type="nucleotide sequence ID" value="NZ_BPQO01000026.1"/>
</dbReference>
<comment type="caution">
    <text evidence="3">The sequence shown here is derived from an EMBL/GenBank/DDBJ whole genome shotgun (WGS) entry which is preliminary data.</text>
</comment>
<feature type="region of interest" description="Disordered" evidence="1">
    <location>
        <begin position="114"/>
        <end position="144"/>
    </location>
</feature>
<name>A0AAV4ZRT0_9HYPH</name>
<organism evidence="3 4">
    <name type="scientific">Methylobacterium hispanicum</name>
    <dbReference type="NCBI Taxonomy" id="270350"/>
    <lineage>
        <taxon>Bacteria</taxon>
        <taxon>Pseudomonadati</taxon>
        <taxon>Pseudomonadota</taxon>
        <taxon>Alphaproteobacteria</taxon>
        <taxon>Hyphomicrobiales</taxon>
        <taxon>Methylobacteriaceae</taxon>
        <taxon>Methylobacterium</taxon>
    </lineage>
</organism>
<feature type="compositionally biased region" description="Polar residues" evidence="1">
    <location>
        <begin position="128"/>
        <end position="137"/>
    </location>
</feature>
<keyword evidence="4" id="KW-1185">Reference proteome</keyword>
<protein>
    <submittedName>
        <fullName evidence="3">Uncharacterized protein</fullName>
    </submittedName>
</protein>
<keyword evidence="2" id="KW-0732">Signal</keyword>
<evidence type="ECO:0000256" key="1">
    <source>
        <dbReference type="SAM" id="MobiDB-lite"/>
    </source>
</evidence>
<proteinExistence type="predicted"/>
<dbReference type="AlphaFoldDB" id="A0AAV4ZRT0"/>
<feature type="chain" id="PRO_5043450402" evidence="2">
    <location>
        <begin position="20"/>
        <end position="144"/>
    </location>
</feature>
<dbReference type="Proteomes" id="UP001055247">
    <property type="component" value="Unassembled WGS sequence"/>
</dbReference>
<sequence>MAGRSSLAVLILLTAGARAQDGGKAALDRLGSLPKPAQQSDLDTVTLASAHRERAESMQQRTDGLWQSWLVSVCEGCGEARQPFTDRDGADYLRKLRAGQPEQVPGRPRFTYHYPAGGRVPRADNISADLSNENINQIRRDPNR</sequence>
<gene>
    <name evidence="3" type="ORF">BHAOGJBA_4844</name>
</gene>
<evidence type="ECO:0000313" key="3">
    <source>
        <dbReference type="EMBL" id="GJD91296.1"/>
    </source>
</evidence>
<feature type="signal peptide" evidence="2">
    <location>
        <begin position="1"/>
        <end position="19"/>
    </location>
</feature>
<reference evidence="3" key="2">
    <citation type="submission" date="2021-08" db="EMBL/GenBank/DDBJ databases">
        <authorList>
            <person name="Tani A."/>
            <person name="Ola A."/>
            <person name="Ogura Y."/>
            <person name="Katsura K."/>
            <person name="Hayashi T."/>
        </authorList>
    </citation>
    <scope>NUCLEOTIDE SEQUENCE</scope>
    <source>
        <strain evidence="3">DSM 16372</strain>
    </source>
</reference>
<accession>A0AAV4ZRT0</accession>
<evidence type="ECO:0000313" key="4">
    <source>
        <dbReference type="Proteomes" id="UP001055247"/>
    </source>
</evidence>